<dbReference type="InterPro" id="IPR014776">
    <property type="entry name" value="4pyrrole_Mease_sub2"/>
</dbReference>
<dbReference type="GO" id="GO:0032259">
    <property type="term" value="P:methylation"/>
    <property type="evidence" value="ECO:0007669"/>
    <property type="project" value="UniProtKB-KW"/>
</dbReference>
<organism evidence="8 9">
    <name type="scientific">Butyrivibrio hungatei</name>
    <dbReference type="NCBI Taxonomy" id="185008"/>
    <lineage>
        <taxon>Bacteria</taxon>
        <taxon>Bacillati</taxon>
        <taxon>Bacillota</taxon>
        <taxon>Clostridia</taxon>
        <taxon>Lachnospirales</taxon>
        <taxon>Lachnospiraceae</taxon>
        <taxon>Butyrivibrio</taxon>
    </lineage>
</organism>
<dbReference type="NCBIfam" id="TIGR01465">
    <property type="entry name" value="cobM_cbiF"/>
    <property type="match status" value="1"/>
</dbReference>
<dbReference type="InterPro" id="IPR006362">
    <property type="entry name" value="Cbl_synth_CobM/CibF"/>
</dbReference>
<proteinExistence type="inferred from homology"/>
<keyword evidence="6" id="KW-0949">S-adenosyl-L-methionine</keyword>
<reference evidence="9" key="1">
    <citation type="submission" date="2016-10" db="EMBL/GenBank/DDBJ databases">
        <authorList>
            <person name="Varghese N."/>
            <person name="Submissions S."/>
        </authorList>
    </citation>
    <scope>NUCLEOTIDE SEQUENCE [LARGE SCALE GENOMIC DNA]</scope>
    <source>
        <strain evidence="9">XBD2006</strain>
    </source>
</reference>
<dbReference type="GO" id="GO:0009236">
    <property type="term" value="P:cobalamin biosynthetic process"/>
    <property type="evidence" value="ECO:0007669"/>
    <property type="project" value="UniProtKB-UniPathway"/>
</dbReference>
<name>A0A1G5AKR0_9FIRM</name>
<gene>
    <name evidence="8" type="ORF">SAMN02910451_00329</name>
</gene>
<feature type="domain" description="Tetrapyrrole methylase" evidence="7">
    <location>
        <begin position="1"/>
        <end position="207"/>
    </location>
</feature>
<evidence type="ECO:0000256" key="3">
    <source>
        <dbReference type="ARBA" id="ARBA00022573"/>
    </source>
</evidence>
<keyword evidence="4 8" id="KW-0489">Methyltransferase</keyword>
<comment type="similarity">
    <text evidence="2">Belongs to the precorrin methyltransferase family.</text>
</comment>
<comment type="pathway">
    <text evidence="1">Cofactor biosynthesis; adenosylcobalamin biosynthesis.</text>
</comment>
<dbReference type="InterPro" id="IPR000878">
    <property type="entry name" value="4pyrrol_Mease"/>
</dbReference>
<keyword evidence="5 8" id="KW-0808">Transferase</keyword>
<dbReference type="PROSITE" id="PS00839">
    <property type="entry name" value="SUMT_1"/>
    <property type="match status" value="1"/>
</dbReference>
<keyword evidence="3" id="KW-0169">Cobalamin biosynthesis</keyword>
<keyword evidence="9" id="KW-1185">Reference proteome</keyword>
<dbReference type="EMBL" id="FMUR01000003">
    <property type="protein sequence ID" value="SCX78496.1"/>
    <property type="molecule type" value="Genomic_DNA"/>
</dbReference>
<evidence type="ECO:0000313" key="9">
    <source>
        <dbReference type="Proteomes" id="UP000183047"/>
    </source>
</evidence>
<evidence type="ECO:0000256" key="4">
    <source>
        <dbReference type="ARBA" id="ARBA00022603"/>
    </source>
</evidence>
<dbReference type="PANTHER" id="PTHR45790:SF4">
    <property type="entry name" value="COBALT-PRECORRIN-4 C(11)-METHYLTRANSFERASE"/>
    <property type="match status" value="1"/>
</dbReference>
<accession>A0A1G5AKR0</accession>
<dbReference type="Gene3D" id="3.30.950.10">
    <property type="entry name" value="Methyltransferase, Cobalt-precorrin-4 Transmethylase, Domain 2"/>
    <property type="match status" value="1"/>
</dbReference>
<protein>
    <submittedName>
        <fullName evidence="8">Precorrin-4/cobalt-precorrin-4 C11-methyltransferase</fullName>
    </submittedName>
</protein>
<dbReference type="AlphaFoldDB" id="A0A1G5AKR0"/>
<dbReference type="SUPFAM" id="SSF53790">
    <property type="entry name" value="Tetrapyrrole methylase"/>
    <property type="match status" value="1"/>
</dbReference>
<dbReference type="GO" id="GO:0046026">
    <property type="term" value="F:precorrin-4 C11-methyltransferase activity"/>
    <property type="evidence" value="ECO:0007669"/>
    <property type="project" value="InterPro"/>
</dbReference>
<dbReference type="InterPro" id="IPR014777">
    <property type="entry name" value="4pyrrole_Mease_sub1"/>
</dbReference>
<dbReference type="PANTHER" id="PTHR45790">
    <property type="entry name" value="SIROHEME SYNTHASE-RELATED"/>
    <property type="match status" value="1"/>
</dbReference>
<dbReference type="InterPro" id="IPR050161">
    <property type="entry name" value="Siro_Cobalamin_biosynth"/>
</dbReference>
<sequence>MVHFVGAGPGAVDLITVRGKELLEKADVIIYAGSLVNPELLKYAKDGCEIHDSAKLDLEQVVEIVKKAEEEGKMTVRLHTGDPSIYGAIREQMDELDKLGTGYDVTPGVSSFCGAAAALNMEYTLPGVTQSVIITRMEKRTPVPERESVEELSKHGATMVFFLSAGDTEALSRRLTEAGVAKDTPAAIVYKATWDDEKKFITNVENLPKVAAENGINKTALIIVGNSVKQADYEKSKLYSPDFTTGFRKGRNTND</sequence>
<dbReference type="OrthoDB" id="9815856at2"/>
<dbReference type="Gene3D" id="3.40.1010.10">
    <property type="entry name" value="Cobalt-precorrin-4 Transmethylase, Domain 1"/>
    <property type="match status" value="1"/>
</dbReference>
<dbReference type="InterPro" id="IPR003043">
    <property type="entry name" value="Uropor_MeTrfase_CS"/>
</dbReference>
<evidence type="ECO:0000256" key="2">
    <source>
        <dbReference type="ARBA" id="ARBA00005879"/>
    </source>
</evidence>
<evidence type="ECO:0000256" key="6">
    <source>
        <dbReference type="ARBA" id="ARBA00022691"/>
    </source>
</evidence>
<dbReference type="RefSeq" id="WP_074461138.1">
    <property type="nucleotide sequence ID" value="NZ_FMUR01000003.1"/>
</dbReference>
<dbReference type="Pfam" id="PF00590">
    <property type="entry name" value="TP_methylase"/>
    <property type="match status" value="1"/>
</dbReference>
<dbReference type="InterPro" id="IPR035996">
    <property type="entry name" value="4pyrrol_Methylase_sf"/>
</dbReference>
<dbReference type="UniPathway" id="UPA00148"/>
<evidence type="ECO:0000256" key="1">
    <source>
        <dbReference type="ARBA" id="ARBA00004953"/>
    </source>
</evidence>
<evidence type="ECO:0000313" key="8">
    <source>
        <dbReference type="EMBL" id="SCX78496.1"/>
    </source>
</evidence>
<evidence type="ECO:0000259" key="7">
    <source>
        <dbReference type="Pfam" id="PF00590"/>
    </source>
</evidence>
<dbReference type="Proteomes" id="UP000183047">
    <property type="component" value="Unassembled WGS sequence"/>
</dbReference>
<evidence type="ECO:0000256" key="5">
    <source>
        <dbReference type="ARBA" id="ARBA00022679"/>
    </source>
</evidence>
<dbReference type="CDD" id="cd11641">
    <property type="entry name" value="Precorrin-4_C11-MT"/>
    <property type="match status" value="1"/>
</dbReference>